<gene>
    <name evidence="1" type="ORF">QBC35DRAFT_287555</name>
</gene>
<proteinExistence type="predicted"/>
<comment type="caution">
    <text evidence="1">The sequence shown here is derived from an EMBL/GenBank/DDBJ whole genome shotgun (WGS) entry which is preliminary data.</text>
</comment>
<evidence type="ECO:0000313" key="1">
    <source>
        <dbReference type="EMBL" id="KAK4185977.1"/>
    </source>
</evidence>
<sequence>MEGGVIAKLSSTTAPSELSDPRVAAALLHSGVLARVSAPFPHIAIRIMYPSLATLRNRHCCFLIPLQGDDLCSFEYRARAAGDGVEEGWETAFFPAPPPQANCKASRLGWTFCKCLSEILNPHKSLQAASRPAARQAPYVQEVQARLFFRQQSPPCPLDLTSHPRLLVTVRRSNIRSTSSLQPPGLRIQNPTLPFPHPLTFCVPSLLDLVLRNCEQPLEFLIASPFHQHHAEKLLF</sequence>
<organism evidence="1 2">
    <name type="scientific">Podospora australis</name>
    <dbReference type="NCBI Taxonomy" id="1536484"/>
    <lineage>
        <taxon>Eukaryota</taxon>
        <taxon>Fungi</taxon>
        <taxon>Dikarya</taxon>
        <taxon>Ascomycota</taxon>
        <taxon>Pezizomycotina</taxon>
        <taxon>Sordariomycetes</taxon>
        <taxon>Sordariomycetidae</taxon>
        <taxon>Sordariales</taxon>
        <taxon>Podosporaceae</taxon>
        <taxon>Podospora</taxon>
    </lineage>
</organism>
<reference evidence="1" key="1">
    <citation type="journal article" date="2023" name="Mol. Phylogenet. Evol.">
        <title>Genome-scale phylogeny and comparative genomics of the fungal order Sordariales.</title>
        <authorList>
            <person name="Hensen N."/>
            <person name="Bonometti L."/>
            <person name="Westerberg I."/>
            <person name="Brannstrom I.O."/>
            <person name="Guillou S."/>
            <person name="Cros-Aarteil S."/>
            <person name="Calhoun S."/>
            <person name="Haridas S."/>
            <person name="Kuo A."/>
            <person name="Mondo S."/>
            <person name="Pangilinan J."/>
            <person name="Riley R."/>
            <person name="LaButti K."/>
            <person name="Andreopoulos B."/>
            <person name="Lipzen A."/>
            <person name="Chen C."/>
            <person name="Yan M."/>
            <person name="Daum C."/>
            <person name="Ng V."/>
            <person name="Clum A."/>
            <person name="Steindorff A."/>
            <person name="Ohm R.A."/>
            <person name="Martin F."/>
            <person name="Silar P."/>
            <person name="Natvig D.O."/>
            <person name="Lalanne C."/>
            <person name="Gautier V."/>
            <person name="Ament-Velasquez S.L."/>
            <person name="Kruys A."/>
            <person name="Hutchinson M.I."/>
            <person name="Powell A.J."/>
            <person name="Barry K."/>
            <person name="Miller A.N."/>
            <person name="Grigoriev I.V."/>
            <person name="Debuchy R."/>
            <person name="Gladieux P."/>
            <person name="Hiltunen Thoren M."/>
            <person name="Johannesson H."/>
        </authorList>
    </citation>
    <scope>NUCLEOTIDE SEQUENCE</scope>
    <source>
        <strain evidence="1">PSN309</strain>
    </source>
</reference>
<name>A0AAN7AHB9_9PEZI</name>
<protein>
    <submittedName>
        <fullName evidence="1">Uncharacterized protein</fullName>
    </submittedName>
</protein>
<accession>A0AAN7AHB9</accession>
<evidence type="ECO:0000313" key="2">
    <source>
        <dbReference type="Proteomes" id="UP001302126"/>
    </source>
</evidence>
<reference evidence="1" key="2">
    <citation type="submission" date="2023-05" db="EMBL/GenBank/DDBJ databases">
        <authorList>
            <consortium name="Lawrence Berkeley National Laboratory"/>
            <person name="Steindorff A."/>
            <person name="Hensen N."/>
            <person name="Bonometti L."/>
            <person name="Westerberg I."/>
            <person name="Brannstrom I.O."/>
            <person name="Guillou S."/>
            <person name="Cros-Aarteil S."/>
            <person name="Calhoun S."/>
            <person name="Haridas S."/>
            <person name="Kuo A."/>
            <person name="Mondo S."/>
            <person name="Pangilinan J."/>
            <person name="Riley R."/>
            <person name="Labutti K."/>
            <person name="Andreopoulos B."/>
            <person name="Lipzen A."/>
            <person name="Chen C."/>
            <person name="Yanf M."/>
            <person name="Daum C."/>
            <person name="Ng V."/>
            <person name="Clum A."/>
            <person name="Ohm R."/>
            <person name="Martin F."/>
            <person name="Silar P."/>
            <person name="Natvig D."/>
            <person name="Lalanne C."/>
            <person name="Gautier V."/>
            <person name="Ament-Velasquez S.L."/>
            <person name="Kruys A."/>
            <person name="Hutchinson M.I."/>
            <person name="Powell A.J."/>
            <person name="Barry K."/>
            <person name="Miller A.N."/>
            <person name="Grigoriev I.V."/>
            <person name="Debuchy R."/>
            <person name="Gladieux P."/>
            <person name="Thoren M.H."/>
            <person name="Johannesson H."/>
        </authorList>
    </citation>
    <scope>NUCLEOTIDE SEQUENCE</scope>
    <source>
        <strain evidence="1">PSN309</strain>
    </source>
</reference>
<dbReference type="EMBL" id="MU864435">
    <property type="protein sequence ID" value="KAK4185977.1"/>
    <property type="molecule type" value="Genomic_DNA"/>
</dbReference>
<keyword evidence="2" id="KW-1185">Reference proteome</keyword>
<dbReference type="Proteomes" id="UP001302126">
    <property type="component" value="Unassembled WGS sequence"/>
</dbReference>
<dbReference type="AlphaFoldDB" id="A0AAN7AHB9"/>